<dbReference type="Proteomes" id="UP000000851">
    <property type="component" value="Chromosome"/>
</dbReference>
<dbReference type="Pfam" id="PF12728">
    <property type="entry name" value="HTH_17"/>
    <property type="match status" value="1"/>
</dbReference>
<dbReference type="InParanoid" id="C7PYS0"/>
<feature type="domain" description="Helix-turn-helix" evidence="1">
    <location>
        <begin position="22"/>
        <end position="69"/>
    </location>
</feature>
<sequence length="79" mass="8289">MTNEQGSSVAYTQEIPVGRRALSVAEVAAMYGLHPATVYREIEAGKLTAFGFGGTGRAIRVPIAALADYEAASIKFKAA</sequence>
<dbReference type="RefSeq" id="WP_015797117.1">
    <property type="nucleotide sequence ID" value="NC_013131.1"/>
</dbReference>
<gene>
    <name evidence="2" type="ordered locus">Caci_8573</name>
</gene>
<evidence type="ECO:0000313" key="2">
    <source>
        <dbReference type="EMBL" id="ACU77392.1"/>
    </source>
</evidence>
<dbReference type="KEGG" id="cai:Caci_8573"/>
<dbReference type="InterPro" id="IPR041657">
    <property type="entry name" value="HTH_17"/>
</dbReference>
<evidence type="ECO:0000259" key="1">
    <source>
        <dbReference type="Pfam" id="PF12728"/>
    </source>
</evidence>
<keyword evidence="3" id="KW-1185">Reference proteome</keyword>
<dbReference type="HOGENOM" id="CLU_2599578_0_0_11"/>
<dbReference type="EMBL" id="CP001700">
    <property type="protein sequence ID" value="ACU77392.1"/>
    <property type="molecule type" value="Genomic_DNA"/>
</dbReference>
<dbReference type="STRING" id="479433.Caci_8573"/>
<accession>C7PYS0</accession>
<evidence type="ECO:0000313" key="3">
    <source>
        <dbReference type="Proteomes" id="UP000000851"/>
    </source>
</evidence>
<proteinExistence type="predicted"/>
<protein>
    <recommendedName>
        <fullName evidence="1">Helix-turn-helix domain-containing protein</fullName>
    </recommendedName>
</protein>
<name>C7PYS0_CATAD</name>
<organism evidence="2 3">
    <name type="scientific">Catenulispora acidiphila (strain DSM 44928 / JCM 14897 / NBRC 102108 / NRRL B-24433 / ID139908)</name>
    <dbReference type="NCBI Taxonomy" id="479433"/>
    <lineage>
        <taxon>Bacteria</taxon>
        <taxon>Bacillati</taxon>
        <taxon>Actinomycetota</taxon>
        <taxon>Actinomycetes</taxon>
        <taxon>Catenulisporales</taxon>
        <taxon>Catenulisporaceae</taxon>
        <taxon>Catenulispora</taxon>
    </lineage>
</organism>
<dbReference type="AlphaFoldDB" id="C7PYS0"/>
<reference evidence="2 3" key="1">
    <citation type="journal article" date="2009" name="Stand. Genomic Sci.">
        <title>Complete genome sequence of Catenulispora acidiphila type strain (ID 139908).</title>
        <authorList>
            <person name="Copeland A."/>
            <person name="Lapidus A."/>
            <person name="Glavina Del Rio T."/>
            <person name="Nolan M."/>
            <person name="Lucas S."/>
            <person name="Chen F."/>
            <person name="Tice H."/>
            <person name="Cheng J.F."/>
            <person name="Bruce D."/>
            <person name="Goodwin L."/>
            <person name="Pitluck S."/>
            <person name="Mikhailova N."/>
            <person name="Pati A."/>
            <person name="Ivanova N."/>
            <person name="Mavromatis K."/>
            <person name="Chen A."/>
            <person name="Palaniappan K."/>
            <person name="Chain P."/>
            <person name="Land M."/>
            <person name="Hauser L."/>
            <person name="Chang Y.J."/>
            <person name="Jeffries C.D."/>
            <person name="Chertkov O."/>
            <person name="Brettin T."/>
            <person name="Detter J.C."/>
            <person name="Han C."/>
            <person name="Ali Z."/>
            <person name="Tindall B.J."/>
            <person name="Goker M."/>
            <person name="Bristow J."/>
            <person name="Eisen J.A."/>
            <person name="Markowitz V."/>
            <person name="Hugenholtz P."/>
            <person name="Kyrpides N.C."/>
            <person name="Klenk H.P."/>
        </authorList>
    </citation>
    <scope>NUCLEOTIDE SEQUENCE [LARGE SCALE GENOMIC DNA]</scope>
    <source>
        <strain evidence="3">DSM 44928 / JCM 14897 / NBRC 102108 / NRRL B-24433 / ID139908</strain>
    </source>
</reference>